<evidence type="ECO:0000313" key="2">
    <source>
        <dbReference type="Proteomes" id="UP000256661"/>
    </source>
</evidence>
<organism evidence="1 2">
    <name type="scientific">Thermomonospora umbrina</name>
    <dbReference type="NCBI Taxonomy" id="111806"/>
    <lineage>
        <taxon>Bacteria</taxon>
        <taxon>Bacillati</taxon>
        <taxon>Actinomycetota</taxon>
        <taxon>Actinomycetes</taxon>
        <taxon>Streptosporangiales</taxon>
        <taxon>Thermomonosporaceae</taxon>
        <taxon>Thermomonospora</taxon>
    </lineage>
</organism>
<dbReference type="Proteomes" id="UP000256661">
    <property type="component" value="Unassembled WGS sequence"/>
</dbReference>
<comment type="caution">
    <text evidence="1">The sequence shown here is derived from an EMBL/GenBank/DDBJ whole genome shotgun (WGS) entry which is preliminary data.</text>
</comment>
<gene>
    <name evidence="1" type="ORF">DFJ69_0386</name>
</gene>
<proteinExistence type="predicted"/>
<sequence length="229" mass="25775">MIEEVTAERKRLPLGRPHLIGHHSLDRTVRAEERCNAKENRGYGHVQRGRRGADRADAAAGLRKGRAALGTTLRRIQRLEADVRRHERHLQGPKELWEITVTTDWTADYGKTLEERLGNYSEGSRVIARDEDRNTAHVRLAVAAPARAVTESQITLLAEEIEYWKSHVTVLQEAQGCKVYSRDDFSPDPPWTGMDQHCRVRVSIAPGRCRRDCGDGPCLRQAMALGGPT</sequence>
<accession>A0A3D9SGH7</accession>
<evidence type="ECO:0000313" key="1">
    <source>
        <dbReference type="EMBL" id="REE95016.1"/>
    </source>
</evidence>
<protein>
    <submittedName>
        <fullName evidence="1">Uncharacterized protein DUF3560</fullName>
    </submittedName>
</protein>
<keyword evidence="2" id="KW-1185">Reference proteome</keyword>
<dbReference type="AlphaFoldDB" id="A0A3D9SGH7"/>
<dbReference type="InterPro" id="IPR021944">
    <property type="entry name" value="DUF3560"/>
</dbReference>
<dbReference type="OrthoDB" id="9803716at2"/>
<dbReference type="RefSeq" id="WP_147312169.1">
    <property type="nucleotide sequence ID" value="NZ_QTTT01000001.1"/>
</dbReference>
<dbReference type="EMBL" id="QTTT01000001">
    <property type="protein sequence ID" value="REE95016.1"/>
    <property type="molecule type" value="Genomic_DNA"/>
</dbReference>
<name>A0A3D9SGH7_9ACTN</name>
<dbReference type="Pfam" id="PF12083">
    <property type="entry name" value="DUF3560"/>
    <property type="match status" value="1"/>
</dbReference>
<reference evidence="1 2" key="1">
    <citation type="submission" date="2018-08" db="EMBL/GenBank/DDBJ databases">
        <title>Sequencing the genomes of 1000 actinobacteria strains.</title>
        <authorList>
            <person name="Klenk H.-P."/>
        </authorList>
    </citation>
    <scope>NUCLEOTIDE SEQUENCE [LARGE SCALE GENOMIC DNA]</scope>
    <source>
        <strain evidence="1 2">DSM 43927</strain>
    </source>
</reference>